<name>Q2GDS1_EHRS3</name>
<reference evidence="1 2" key="1">
    <citation type="journal article" date="2006" name="PLoS Genet.">
        <title>Comparative genomics of emerging human ehrlichiosis agents.</title>
        <authorList>
            <person name="Dunning Hotopp J.C."/>
            <person name="Lin M."/>
            <person name="Madupu R."/>
            <person name="Crabtree J."/>
            <person name="Angiuoli S.V."/>
            <person name="Eisen J.A."/>
            <person name="Seshadri R."/>
            <person name="Ren Q."/>
            <person name="Wu M."/>
            <person name="Utterback T.R."/>
            <person name="Smith S."/>
            <person name="Lewis M."/>
            <person name="Khouri H."/>
            <person name="Zhang C."/>
            <person name="Niu H."/>
            <person name="Lin Q."/>
            <person name="Ohashi N."/>
            <person name="Zhi N."/>
            <person name="Nelson W."/>
            <person name="Brinkac L.M."/>
            <person name="Dodson R.J."/>
            <person name="Rosovitz M.J."/>
            <person name="Sundaram J."/>
            <person name="Daugherty S.C."/>
            <person name="Davidsen T."/>
            <person name="Durkin A.S."/>
            <person name="Gwinn M."/>
            <person name="Haft D.H."/>
            <person name="Selengut J.D."/>
            <person name="Sullivan S.A."/>
            <person name="Zafar N."/>
            <person name="Zhou L."/>
            <person name="Benahmed F."/>
            <person name="Forberger H."/>
            <person name="Halpin R."/>
            <person name="Mulligan S."/>
            <person name="Robinson J."/>
            <person name="White O."/>
            <person name="Rikihisa Y."/>
            <person name="Tettelin H."/>
        </authorList>
    </citation>
    <scope>NUCLEOTIDE SEQUENCE [LARGE SCALE GENOMIC DNA]</scope>
    <source>
        <strain evidence="2">ATCC VR-367 / Miyayama</strain>
    </source>
</reference>
<dbReference type="KEGG" id="nse:NSE_0491"/>
<dbReference type="HOGENOM" id="CLU_3236623_0_0_5"/>
<evidence type="ECO:0000313" key="2">
    <source>
        <dbReference type="Proteomes" id="UP000001942"/>
    </source>
</evidence>
<gene>
    <name evidence="1" type="ordered locus">NSE_0491</name>
</gene>
<dbReference type="EMBL" id="CP000237">
    <property type="protein sequence ID" value="ABD46418.1"/>
    <property type="molecule type" value="Genomic_DNA"/>
</dbReference>
<accession>Q2GDS1</accession>
<sequence>MVQNYQTNNVAIETASLKHVVGELVAIFFEYKKLAGRSSIANG</sequence>
<protein>
    <submittedName>
        <fullName evidence="1">Uncharacterized protein</fullName>
    </submittedName>
</protein>
<organism evidence="1 2">
    <name type="scientific">Ehrlichia sennetsu (strain ATCC VR-367 / Miyayama)</name>
    <name type="common">Neorickettsia sennetsu</name>
    <dbReference type="NCBI Taxonomy" id="222891"/>
    <lineage>
        <taxon>Bacteria</taxon>
        <taxon>Pseudomonadati</taxon>
        <taxon>Pseudomonadota</taxon>
        <taxon>Alphaproteobacteria</taxon>
        <taxon>Rickettsiales</taxon>
        <taxon>Anaplasmataceae</taxon>
        <taxon>Ehrlichia</taxon>
    </lineage>
</organism>
<proteinExistence type="predicted"/>
<dbReference type="STRING" id="222891.NSE_0491"/>
<keyword evidence="2" id="KW-1185">Reference proteome</keyword>
<dbReference type="Proteomes" id="UP000001942">
    <property type="component" value="Chromosome"/>
</dbReference>
<evidence type="ECO:0000313" key="1">
    <source>
        <dbReference type="EMBL" id="ABD46418.1"/>
    </source>
</evidence>
<dbReference type="AlphaFoldDB" id="Q2GDS1"/>